<accession>A0A4U6X2Y1</accession>
<evidence type="ECO:0000313" key="3">
    <source>
        <dbReference type="Proteomes" id="UP000310108"/>
    </source>
</evidence>
<dbReference type="EMBL" id="PJEX01000490">
    <property type="protein sequence ID" value="TKW49738.1"/>
    <property type="molecule type" value="Genomic_DNA"/>
</dbReference>
<dbReference type="Proteomes" id="UP000310108">
    <property type="component" value="Unassembled WGS sequence"/>
</dbReference>
<feature type="transmembrane region" description="Helical" evidence="1">
    <location>
        <begin position="6"/>
        <end position="25"/>
    </location>
</feature>
<gene>
    <name evidence="2" type="ORF">CTA1_5090</name>
</gene>
<keyword evidence="3" id="KW-1185">Reference proteome</keyword>
<dbReference type="AlphaFoldDB" id="A0A4U6X2Y1"/>
<comment type="caution">
    <text evidence="2">The sequence shown here is derived from an EMBL/GenBank/DDBJ whole genome shotgun (WGS) entry which is preliminary data.</text>
</comment>
<name>A0A4U6X2Y1_9PEZI</name>
<keyword evidence="1" id="KW-1133">Transmembrane helix</keyword>
<evidence type="ECO:0000256" key="1">
    <source>
        <dbReference type="SAM" id="Phobius"/>
    </source>
</evidence>
<feature type="transmembrane region" description="Helical" evidence="1">
    <location>
        <begin position="76"/>
        <end position="95"/>
    </location>
</feature>
<proteinExistence type="predicted"/>
<reference evidence="2 3" key="1">
    <citation type="journal article" date="2019" name="PLoS ONE">
        <title>Comparative genome analysis indicates high evolutionary potential of pathogenicity genes in Colletotrichum tanaceti.</title>
        <authorList>
            <person name="Lelwala R.V."/>
            <person name="Korhonen P.K."/>
            <person name="Young N.D."/>
            <person name="Scott J.B."/>
            <person name="Ades P.A."/>
            <person name="Gasser R.B."/>
            <person name="Taylor P.W.J."/>
        </authorList>
    </citation>
    <scope>NUCLEOTIDE SEQUENCE [LARGE SCALE GENOMIC DNA]</scope>
    <source>
        <strain evidence="2">BRIP57314</strain>
    </source>
</reference>
<protein>
    <submittedName>
        <fullName evidence="2">Uncharacterized protein</fullName>
    </submittedName>
</protein>
<organism evidence="2 3">
    <name type="scientific">Colletotrichum tanaceti</name>
    <dbReference type="NCBI Taxonomy" id="1306861"/>
    <lineage>
        <taxon>Eukaryota</taxon>
        <taxon>Fungi</taxon>
        <taxon>Dikarya</taxon>
        <taxon>Ascomycota</taxon>
        <taxon>Pezizomycotina</taxon>
        <taxon>Sordariomycetes</taxon>
        <taxon>Hypocreomycetidae</taxon>
        <taxon>Glomerellales</taxon>
        <taxon>Glomerellaceae</taxon>
        <taxon>Colletotrichum</taxon>
        <taxon>Colletotrichum destructivum species complex</taxon>
    </lineage>
</organism>
<evidence type="ECO:0000313" key="2">
    <source>
        <dbReference type="EMBL" id="TKW49738.1"/>
    </source>
</evidence>
<dbReference type="STRING" id="1306861.A0A4U6X2Y1"/>
<keyword evidence="1" id="KW-0472">Membrane</keyword>
<sequence length="258" mass="28716">MHPTLPQLLSIATSALFLSLLPIRLLKLRTEPIKVVSEHRGYGKLAIAILLSVVQLATLGTIAYNTPAKVKDDFRLFPAVASFMACVGLCPLLALEHTRSLKPSDLGIVYLLVSMACDFAELGTGHYGNTTLEAVTPGIANLCLKFVLLIAESRGKKPILRDLRGQQSPEELANILDRTFFWWINPILALGNRHVLTEENLPPMGRILSSKVLRQQALRAWDQRAKPEGRTTLPKVLARSMLPRLKKTYGYPFRFKPI</sequence>
<keyword evidence="1" id="KW-0812">Transmembrane</keyword>
<feature type="transmembrane region" description="Helical" evidence="1">
    <location>
        <begin position="45"/>
        <end position="64"/>
    </location>
</feature>